<proteinExistence type="predicted"/>
<gene>
    <name evidence="2" type="ORF">CH376_03980</name>
    <name evidence="1" type="ORF">CH380_16260</name>
</gene>
<accession>A0A2M9YL44</accession>
<protein>
    <submittedName>
        <fullName evidence="1">Uncharacterized protein</fullName>
    </submittedName>
</protein>
<dbReference type="Proteomes" id="UP000232149">
    <property type="component" value="Unassembled WGS sequence"/>
</dbReference>
<organism evidence="1 4">
    <name type="scientific">Leptospira adleri</name>
    <dbReference type="NCBI Taxonomy" id="2023186"/>
    <lineage>
        <taxon>Bacteria</taxon>
        <taxon>Pseudomonadati</taxon>
        <taxon>Spirochaetota</taxon>
        <taxon>Spirochaetia</taxon>
        <taxon>Leptospirales</taxon>
        <taxon>Leptospiraceae</taxon>
        <taxon>Leptospira</taxon>
    </lineage>
</organism>
<keyword evidence="3" id="KW-1185">Reference proteome</keyword>
<dbReference type="EMBL" id="NPDU01000007">
    <property type="protein sequence ID" value="PJZ63197.1"/>
    <property type="molecule type" value="Genomic_DNA"/>
</dbReference>
<dbReference type="Proteomes" id="UP000232188">
    <property type="component" value="Unassembled WGS sequence"/>
</dbReference>
<evidence type="ECO:0000313" key="3">
    <source>
        <dbReference type="Proteomes" id="UP000232149"/>
    </source>
</evidence>
<dbReference type="AlphaFoldDB" id="A0A2M9YL44"/>
<dbReference type="EMBL" id="NPDV01000015">
    <property type="protein sequence ID" value="PJZ52217.1"/>
    <property type="molecule type" value="Genomic_DNA"/>
</dbReference>
<evidence type="ECO:0000313" key="2">
    <source>
        <dbReference type="EMBL" id="PJZ63197.1"/>
    </source>
</evidence>
<reference evidence="3 4" key="1">
    <citation type="submission" date="2017-07" db="EMBL/GenBank/DDBJ databases">
        <title>Leptospira spp. isolated from tropical soils.</title>
        <authorList>
            <person name="Thibeaux R."/>
            <person name="Iraola G."/>
            <person name="Ferres I."/>
            <person name="Bierque E."/>
            <person name="Girault D."/>
            <person name="Soupe-Gilbert M.-E."/>
            <person name="Picardeau M."/>
            <person name="Goarant C."/>
        </authorList>
    </citation>
    <scope>NUCLEOTIDE SEQUENCE [LARGE SCALE GENOMIC DNA]</scope>
    <source>
        <strain evidence="1 4">FH2-B-C1</strain>
        <strain evidence="2 3">FH2-B-D1</strain>
    </source>
</reference>
<evidence type="ECO:0000313" key="4">
    <source>
        <dbReference type="Proteomes" id="UP000232188"/>
    </source>
</evidence>
<name>A0A2M9YL44_9LEPT</name>
<comment type="caution">
    <text evidence="1">The sequence shown here is derived from an EMBL/GenBank/DDBJ whole genome shotgun (WGS) entry which is preliminary data.</text>
</comment>
<evidence type="ECO:0000313" key="1">
    <source>
        <dbReference type="EMBL" id="PJZ52217.1"/>
    </source>
</evidence>
<sequence>MQDSKRILYRQEGTKEENLPEAGTKDFLRFQLRFPFWKKNVGTPTRPGFHREVFDGKCRNSYRIQ</sequence>